<dbReference type="InterPro" id="IPR052084">
    <property type="entry name" value="SF3B4_spliceosome_assoc"/>
</dbReference>
<dbReference type="Gene3D" id="3.30.70.330">
    <property type="match status" value="2"/>
</dbReference>
<sequence>MTIGVMEERNQDATIYVGGLDEKVNESILWELFLQAGPVVNVHMPKDRINMQHQGYGFVEFMTEEDADYAMRIMNMIKLYGKPIRVNKASANQKNLDIGANIFIGNLDPEVDEKLLYDTFSAFGVILQTPKIMRDPETGNSKGYAFINFASFEASDAAIEAMNGQYLCNRAITISYAFKKDSKGERHGSAAERLLAAQSPLSQAERPHQLFADAPPPPPPPPPPALLAGTMAHSVPTMTSITIPAGSLVMPPPPPPPIQTALVGFGQSMVHGAMPPPPPPPPPPVLPIPVASAAPTSFPPPPPPPPSANFSAPPPPPFQGYPLQASDQQWQTTGSTAPGPTQVA</sequence>
<evidence type="ECO:0000256" key="11">
    <source>
        <dbReference type="SAM" id="MobiDB-lite"/>
    </source>
</evidence>
<evidence type="ECO:0000256" key="3">
    <source>
        <dbReference type="ARBA" id="ARBA00022664"/>
    </source>
</evidence>
<evidence type="ECO:0000256" key="10">
    <source>
        <dbReference type="PROSITE-ProRule" id="PRU00176"/>
    </source>
</evidence>
<dbReference type="Proteomes" id="UP000008854">
    <property type="component" value="Unassembled WGS sequence"/>
</dbReference>
<keyword evidence="8" id="KW-0539">Nucleus</keyword>
<keyword evidence="5" id="KW-0677">Repeat</keyword>
<dbReference type="GO" id="GO:0006397">
    <property type="term" value="P:mRNA processing"/>
    <property type="evidence" value="ECO:0007669"/>
    <property type="project" value="UniProtKB-KW"/>
</dbReference>
<dbReference type="InterPro" id="IPR000504">
    <property type="entry name" value="RRM_dom"/>
</dbReference>
<dbReference type="HOGENOM" id="CLU_012062_21_0_1"/>
<dbReference type="STRING" id="6183.G4LZ80"/>
<feature type="compositionally biased region" description="Pro residues" evidence="11">
    <location>
        <begin position="214"/>
        <end position="225"/>
    </location>
</feature>
<dbReference type="InParanoid" id="G4LZ80"/>
<keyword evidence="6 10" id="KW-0694">RNA-binding</keyword>
<reference evidence="14" key="2">
    <citation type="submission" date="2018-12" db="UniProtKB">
        <authorList>
            <consortium name="WormBaseParasite"/>
        </authorList>
    </citation>
    <scope>IDENTIFICATION</scope>
    <source>
        <strain evidence="14">Puerto Rican</strain>
    </source>
</reference>
<dbReference type="CDD" id="cd12334">
    <property type="entry name" value="RRM1_SF3B4"/>
    <property type="match status" value="1"/>
</dbReference>
<dbReference type="GO" id="GO:0071011">
    <property type="term" value="C:precatalytic spliceosome"/>
    <property type="evidence" value="ECO:0007669"/>
    <property type="project" value="TreeGrafter"/>
</dbReference>
<organism evidence="13 14">
    <name type="scientific">Schistosoma mansoni</name>
    <name type="common">Blood fluke</name>
    <dbReference type="NCBI Taxonomy" id="6183"/>
    <lineage>
        <taxon>Eukaryota</taxon>
        <taxon>Metazoa</taxon>
        <taxon>Spiralia</taxon>
        <taxon>Lophotrochozoa</taxon>
        <taxon>Platyhelminthes</taxon>
        <taxon>Trematoda</taxon>
        <taxon>Digenea</taxon>
        <taxon>Strigeidida</taxon>
        <taxon>Schistosomatoidea</taxon>
        <taxon>Schistosomatidae</taxon>
        <taxon>Schistosoma</taxon>
    </lineage>
</organism>
<keyword evidence="3" id="KW-0507">mRNA processing</keyword>
<dbReference type="GO" id="GO:0005730">
    <property type="term" value="C:nucleolus"/>
    <property type="evidence" value="ECO:0007669"/>
    <property type="project" value="TreeGrafter"/>
</dbReference>
<evidence type="ECO:0000256" key="2">
    <source>
        <dbReference type="ARBA" id="ARBA00008363"/>
    </source>
</evidence>
<dbReference type="WBParaSite" id="Smp_067420.1">
    <property type="protein sequence ID" value="Smp_067420.1"/>
    <property type="gene ID" value="Smp_067420"/>
</dbReference>
<dbReference type="OMA" id="AMVYEIM"/>
<name>G4LZ80_SCHMA</name>
<evidence type="ECO:0000256" key="5">
    <source>
        <dbReference type="ARBA" id="ARBA00022737"/>
    </source>
</evidence>
<dbReference type="FunCoup" id="G4LZ80">
    <property type="interactions" value="1805"/>
</dbReference>
<dbReference type="PANTHER" id="PTHR48030">
    <property type="entry name" value="SPLICING FACTOR 3B SUBUNIT 4"/>
    <property type="match status" value="1"/>
</dbReference>
<dbReference type="GO" id="GO:0048026">
    <property type="term" value="P:positive regulation of mRNA splicing, via spliceosome"/>
    <property type="evidence" value="ECO:0007669"/>
    <property type="project" value="TreeGrafter"/>
</dbReference>
<feature type="domain" description="RRM" evidence="12">
    <location>
        <begin position="13"/>
        <end position="91"/>
    </location>
</feature>
<evidence type="ECO:0000256" key="4">
    <source>
        <dbReference type="ARBA" id="ARBA00022728"/>
    </source>
</evidence>
<comment type="subcellular location">
    <subcellularLocation>
        <location evidence="1">Nucleus</location>
    </subcellularLocation>
</comment>
<dbReference type="AlphaFoldDB" id="G4LZ80"/>
<dbReference type="InterPro" id="IPR035979">
    <property type="entry name" value="RBD_domain_sf"/>
</dbReference>
<keyword evidence="13" id="KW-1185">Reference proteome</keyword>
<dbReference type="eggNOG" id="KOG0131">
    <property type="taxonomic scope" value="Eukaryota"/>
</dbReference>
<evidence type="ECO:0000313" key="13">
    <source>
        <dbReference type="Proteomes" id="UP000008854"/>
    </source>
</evidence>
<protein>
    <recommendedName>
        <fullName evidence="9">Splicing factor 3B subunit 4</fullName>
    </recommendedName>
</protein>
<dbReference type="SUPFAM" id="SSF54928">
    <property type="entry name" value="RNA-binding domain, RBD"/>
    <property type="match status" value="1"/>
</dbReference>
<feature type="domain" description="RRM" evidence="12">
    <location>
        <begin position="100"/>
        <end position="179"/>
    </location>
</feature>
<dbReference type="GO" id="GO:0003723">
    <property type="term" value="F:RNA binding"/>
    <property type="evidence" value="ECO:0007669"/>
    <property type="project" value="UniProtKB-UniRule"/>
</dbReference>
<dbReference type="PROSITE" id="PS50102">
    <property type="entry name" value="RRM"/>
    <property type="match status" value="2"/>
</dbReference>
<dbReference type="PhylomeDB" id="G4LZ80"/>
<dbReference type="FunFam" id="3.30.70.330:FF:000059">
    <property type="entry name" value="splicing factor 3B subunit 4"/>
    <property type="match status" value="1"/>
</dbReference>
<feature type="compositionally biased region" description="Pro residues" evidence="11">
    <location>
        <begin position="297"/>
        <end position="319"/>
    </location>
</feature>
<evidence type="ECO:0000259" key="12">
    <source>
        <dbReference type="PROSITE" id="PS50102"/>
    </source>
</evidence>
<keyword evidence="4" id="KW-0747">Spliceosome</keyword>
<dbReference type="GO" id="GO:0008380">
    <property type="term" value="P:RNA splicing"/>
    <property type="evidence" value="ECO:0007669"/>
    <property type="project" value="UniProtKB-KW"/>
</dbReference>
<dbReference type="PANTHER" id="PTHR48030:SF3">
    <property type="entry name" value="SPLICING FACTOR 3B SUBUNIT 4"/>
    <property type="match status" value="1"/>
</dbReference>
<feature type="compositionally biased region" description="Polar residues" evidence="11">
    <location>
        <begin position="325"/>
        <end position="344"/>
    </location>
</feature>
<dbReference type="KEGG" id="smm:Smp_067420"/>
<dbReference type="FunFam" id="3.30.70.330:FF:000141">
    <property type="entry name" value="Splicing factor 3b subunit 4"/>
    <property type="match status" value="1"/>
</dbReference>
<dbReference type="GeneID" id="8343970"/>
<dbReference type="Pfam" id="PF00076">
    <property type="entry name" value="RRM_1"/>
    <property type="match status" value="2"/>
</dbReference>
<dbReference type="CTD" id="8343970"/>
<feature type="region of interest" description="Disordered" evidence="11">
    <location>
        <begin position="209"/>
        <end position="228"/>
    </location>
</feature>
<dbReference type="InterPro" id="IPR012677">
    <property type="entry name" value="Nucleotide-bd_a/b_plait_sf"/>
</dbReference>
<evidence type="ECO:0000256" key="9">
    <source>
        <dbReference type="ARBA" id="ARBA00070533"/>
    </source>
</evidence>
<evidence type="ECO:0000256" key="7">
    <source>
        <dbReference type="ARBA" id="ARBA00023187"/>
    </source>
</evidence>
<reference evidence="13" key="1">
    <citation type="journal article" date="2012" name="PLoS Negl. Trop. Dis.">
        <title>A systematically improved high quality genome and transcriptome of the human blood fluke Schistosoma mansoni.</title>
        <authorList>
            <person name="Protasio A.V."/>
            <person name="Tsai I.J."/>
            <person name="Babbage A."/>
            <person name="Nichol S."/>
            <person name="Hunt M."/>
            <person name="Aslett M.A."/>
            <person name="De Silva N."/>
            <person name="Velarde G.S."/>
            <person name="Anderson T.J."/>
            <person name="Clark R.C."/>
            <person name="Davidson C."/>
            <person name="Dillon G.P."/>
            <person name="Holroyd N.E."/>
            <person name="LoVerde P.T."/>
            <person name="Lloyd C."/>
            <person name="McQuillan J."/>
            <person name="Oliveira G."/>
            <person name="Otto T.D."/>
            <person name="Parker-Manuel S.J."/>
            <person name="Quail M.A."/>
            <person name="Wilson R.A."/>
            <person name="Zerlotini A."/>
            <person name="Dunne D.W."/>
            <person name="Berriman M."/>
        </authorList>
    </citation>
    <scope>NUCLEOTIDE SEQUENCE [LARGE SCALE GENOMIC DNA]</scope>
    <source>
        <strain evidence="13">Puerto Rican</strain>
    </source>
</reference>
<evidence type="ECO:0000256" key="8">
    <source>
        <dbReference type="ARBA" id="ARBA00023242"/>
    </source>
</evidence>
<accession>G4LZ80</accession>
<comment type="similarity">
    <text evidence="2">Belongs to the SF3B4 family.</text>
</comment>
<evidence type="ECO:0000256" key="1">
    <source>
        <dbReference type="ARBA" id="ARBA00004123"/>
    </source>
</evidence>
<dbReference type="GO" id="GO:0005686">
    <property type="term" value="C:U2 snRNP"/>
    <property type="evidence" value="ECO:0007669"/>
    <property type="project" value="TreeGrafter"/>
</dbReference>
<feature type="region of interest" description="Disordered" evidence="11">
    <location>
        <begin position="268"/>
        <end position="344"/>
    </location>
</feature>
<dbReference type="InterPro" id="IPR034159">
    <property type="entry name" value="SF3B4_RRM2"/>
</dbReference>
<keyword evidence="7" id="KW-0508">mRNA splicing</keyword>
<dbReference type="InterPro" id="IPR034158">
    <property type="entry name" value="SF3B4_RRM1"/>
</dbReference>
<evidence type="ECO:0000256" key="6">
    <source>
        <dbReference type="ARBA" id="ARBA00022884"/>
    </source>
</evidence>
<dbReference type="SMART" id="SM00360">
    <property type="entry name" value="RRM"/>
    <property type="match status" value="2"/>
</dbReference>
<evidence type="ECO:0000313" key="14">
    <source>
        <dbReference type="WBParaSite" id="Smp_067420.1"/>
    </source>
</evidence>
<dbReference type="CDD" id="cd12335">
    <property type="entry name" value="RRM2_SF3B4"/>
    <property type="match status" value="1"/>
</dbReference>
<dbReference type="OrthoDB" id="10259687at2759"/>
<proteinExistence type="inferred from homology"/>
<dbReference type="RefSeq" id="XP_018646555.1">
    <property type="nucleotide sequence ID" value="XM_018799853.1"/>
</dbReference>
<feature type="compositionally biased region" description="Pro residues" evidence="11">
    <location>
        <begin position="274"/>
        <end position="287"/>
    </location>
</feature>